<dbReference type="InterPro" id="IPR050300">
    <property type="entry name" value="GDXG_lipolytic_enzyme"/>
</dbReference>
<dbReference type="Gene3D" id="3.40.50.1820">
    <property type="entry name" value="alpha/beta hydrolase"/>
    <property type="match status" value="1"/>
</dbReference>
<dbReference type="PANTHER" id="PTHR48081">
    <property type="entry name" value="AB HYDROLASE SUPERFAMILY PROTEIN C4A8.06C"/>
    <property type="match status" value="1"/>
</dbReference>
<dbReference type="Pfam" id="PF07859">
    <property type="entry name" value="Abhydrolase_3"/>
    <property type="match status" value="1"/>
</dbReference>
<evidence type="ECO:0000313" key="4">
    <source>
        <dbReference type="Proteomes" id="UP000077098"/>
    </source>
</evidence>
<evidence type="ECO:0000256" key="1">
    <source>
        <dbReference type="ARBA" id="ARBA00022801"/>
    </source>
</evidence>
<dbReference type="PANTHER" id="PTHR48081:SF8">
    <property type="entry name" value="ALPHA_BETA HYDROLASE FOLD-3 DOMAIN-CONTAINING PROTEIN-RELATED"/>
    <property type="match status" value="1"/>
</dbReference>
<sequence>MNAHWENIKSCGGLASQLSVRRYEGANLCSQPPVVLYLRGGSFLQPGLEPDGNCPELPVARALAESGAVVVEADYSKPSGNEFPMVIDCAYEALDHLNRDRKHYGGAKSLLFVAGEEAGGNVAAGLALKARDRMPGKLAGQILLSPMIDPMMTTESFRDADRIGMRQRWADGWSHYLAKACGFFHPYAAPCQCTRLNRVAPALIFTAEDDPLRDETVNYGDRLIASGVSVRSHVFPAGVGWTGLYQGEGGGWVPSICSEFKTFVDQLKH</sequence>
<dbReference type="Proteomes" id="UP000077098">
    <property type="component" value="Unassembled WGS sequence"/>
</dbReference>
<dbReference type="SUPFAM" id="SSF53474">
    <property type="entry name" value="alpha/beta-Hydrolases"/>
    <property type="match status" value="1"/>
</dbReference>
<dbReference type="EMBL" id="LXPS01000008">
    <property type="protein sequence ID" value="OAE48020.1"/>
    <property type="molecule type" value="Genomic_DNA"/>
</dbReference>
<reference evidence="3 4" key="1">
    <citation type="submission" date="2016-05" db="EMBL/GenBank/DDBJ databases">
        <authorList>
            <person name="Lavstsen T."/>
            <person name="Jespersen J.S."/>
        </authorList>
    </citation>
    <scope>NUCLEOTIDE SEQUENCE [LARGE SCALE GENOMIC DNA]</scope>
    <source>
        <strain evidence="3 4">KCJ1736</strain>
    </source>
</reference>
<keyword evidence="1" id="KW-0378">Hydrolase</keyword>
<comment type="caution">
    <text evidence="3">The sequence shown here is derived from an EMBL/GenBank/DDBJ whole genome shotgun (WGS) entry which is preliminary data.</text>
</comment>
<feature type="domain" description="Alpha/beta hydrolase fold-3" evidence="2">
    <location>
        <begin position="35"/>
        <end position="237"/>
    </location>
</feature>
<evidence type="ECO:0000259" key="2">
    <source>
        <dbReference type="Pfam" id="PF07859"/>
    </source>
</evidence>
<accession>A0A176XFT6</accession>
<dbReference type="GO" id="GO:0016787">
    <property type="term" value="F:hydrolase activity"/>
    <property type="evidence" value="ECO:0007669"/>
    <property type="project" value="UniProtKB-KW"/>
</dbReference>
<dbReference type="InterPro" id="IPR013094">
    <property type="entry name" value="AB_hydrolase_3"/>
</dbReference>
<evidence type="ECO:0000313" key="3">
    <source>
        <dbReference type="EMBL" id="OAE48020.1"/>
    </source>
</evidence>
<organism evidence="3 4">
    <name type="scientific">Agrobacterium tumefaciens</name>
    <dbReference type="NCBI Taxonomy" id="358"/>
    <lineage>
        <taxon>Bacteria</taxon>
        <taxon>Pseudomonadati</taxon>
        <taxon>Pseudomonadota</taxon>
        <taxon>Alphaproteobacteria</taxon>
        <taxon>Hyphomicrobiales</taxon>
        <taxon>Rhizobiaceae</taxon>
        <taxon>Rhizobium/Agrobacterium group</taxon>
        <taxon>Agrobacterium</taxon>
        <taxon>Agrobacterium tumefaciens complex</taxon>
    </lineage>
</organism>
<protein>
    <submittedName>
        <fullName evidence="3">Lipase</fullName>
    </submittedName>
</protein>
<dbReference type="InterPro" id="IPR029058">
    <property type="entry name" value="AB_hydrolase_fold"/>
</dbReference>
<gene>
    <name evidence="3" type="ORF">A7J57_15065</name>
</gene>
<dbReference type="RefSeq" id="WP_063948084.1">
    <property type="nucleotide sequence ID" value="NZ_LXPS01000008.1"/>
</dbReference>
<proteinExistence type="predicted"/>
<name>A0A176XFT6_AGRTU</name>
<dbReference type="AlphaFoldDB" id="A0A176XFT6"/>